<gene>
    <name evidence="2" type="ORF">NT6N_33120</name>
</gene>
<sequence>MQTVSRFNFYGYRYYDPVTGRWPSRDPMGLNWESEEYNDYAYVKNSPSIQMDNLGLKIVPRGLPFQKRIINEHLEKLRKSKDPKTQEVLKCLDDSDEIHEVSLGGKSAGNSSNDEKNESNGKGTGTKTTYPATGEYGFTPDSTLRHELEHAYEKNNGTIEPKVPDPNNKGGFVRPDKDKNGIPDAEDRAVDATNKYREAEKQNKRDGYDDHNPDPGTKTNDDHSKKCKCRK</sequence>
<organism evidence="2">
    <name type="scientific">Oceaniferula spumae</name>
    <dbReference type="NCBI Taxonomy" id="2979115"/>
    <lineage>
        <taxon>Bacteria</taxon>
        <taxon>Pseudomonadati</taxon>
        <taxon>Verrucomicrobiota</taxon>
        <taxon>Verrucomicrobiia</taxon>
        <taxon>Verrucomicrobiales</taxon>
        <taxon>Verrucomicrobiaceae</taxon>
        <taxon>Oceaniferula</taxon>
    </lineage>
</organism>
<feature type="region of interest" description="Disordered" evidence="1">
    <location>
        <begin position="101"/>
        <end position="140"/>
    </location>
</feature>
<dbReference type="KEGG" id="osu:NT6N_33120"/>
<dbReference type="AlphaFoldDB" id="A0AAT9FQ47"/>
<proteinExistence type="predicted"/>
<dbReference type="EMBL" id="AP026866">
    <property type="protein sequence ID" value="BDS08272.1"/>
    <property type="molecule type" value="Genomic_DNA"/>
</dbReference>
<feature type="region of interest" description="Disordered" evidence="1">
    <location>
        <begin position="154"/>
        <end position="231"/>
    </location>
</feature>
<feature type="compositionally biased region" description="Basic and acidic residues" evidence="1">
    <location>
        <begin position="174"/>
        <end position="224"/>
    </location>
</feature>
<evidence type="ECO:0008006" key="3">
    <source>
        <dbReference type="Google" id="ProtNLM"/>
    </source>
</evidence>
<evidence type="ECO:0000313" key="2">
    <source>
        <dbReference type="EMBL" id="BDS08272.1"/>
    </source>
</evidence>
<evidence type="ECO:0000256" key="1">
    <source>
        <dbReference type="SAM" id="MobiDB-lite"/>
    </source>
</evidence>
<reference evidence="2" key="1">
    <citation type="submission" date="2024-07" db="EMBL/GenBank/DDBJ databases">
        <title>Complete genome sequence of Verrucomicrobiaceae bacterium NT6N.</title>
        <authorList>
            <person name="Huang C."/>
            <person name="Takami H."/>
            <person name="Hamasaki K."/>
        </authorList>
    </citation>
    <scope>NUCLEOTIDE SEQUENCE</scope>
    <source>
        <strain evidence="2">NT6N</strain>
    </source>
</reference>
<dbReference type="InterPro" id="IPR022385">
    <property type="entry name" value="Rhs_assc_core"/>
</dbReference>
<accession>A0AAT9FQ47</accession>
<protein>
    <recommendedName>
        <fullName evidence="3">RHS repeat-associated core domain-containing protein</fullName>
    </recommendedName>
</protein>
<name>A0AAT9FQ47_9BACT</name>
<dbReference type="NCBIfam" id="TIGR03696">
    <property type="entry name" value="Rhs_assc_core"/>
    <property type="match status" value="1"/>
</dbReference>
<dbReference type="Gene3D" id="2.180.10.10">
    <property type="entry name" value="RHS repeat-associated core"/>
    <property type="match status" value="1"/>
</dbReference>